<keyword evidence="6 8" id="KW-1133">Transmembrane helix</keyword>
<reference evidence="10" key="2">
    <citation type="submission" date="2020-09" db="EMBL/GenBank/DDBJ databases">
        <authorList>
            <person name="Sun Q."/>
            <person name="Zhou Y."/>
        </authorList>
    </citation>
    <scope>NUCLEOTIDE SEQUENCE</scope>
    <source>
        <strain evidence="10">CGMCC 1.12997</strain>
    </source>
</reference>
<evidence type="ECO:0000256" key="2">
    <source>
        <dbReference type="ARBA" id="ARBA00022475"/>
    </source>
</evidence>
<sequence>MTWRRIQLGLWVALPLALGLALRLWFIAHLARIDGDTLLYGDIAKNWLEHGVYGFTRTGIAPRPTLIRLPGYPLFLAACFRVFGIEHYTAVMVVQSAIDLFTCLVIAALAGRLFGRRAAMVALWLAALCPFTANYVAAPLTETLSLACIAIAFYGLERWRTTSLGLNRWLWAITCALAYAVLLRPEQGLLAVAVLAAMFWMASRSRNWVRSLWPVAVVAVCMVLPLVPWAVRNWRTFHVIQPLAPRYATDPGELVPLGFQRWYRSWGIDFASTEDVYWNYDGAEIDISDVPSRAFDSEEQYKQTDALLNDYNQTDNATASIDARFGEIAAQRMQDDPLRYYVALPVARLLNMAFRPRTEMMPIPLYWWHWDHPRKSWFAAGYAGLNLVYFVLGGVGFWLWRRRGWDANPDLAWAMMGFVLLRCCVLLTLDNSEPRYTLEFFPVLIIWAALIAARPNDDRLSSSCRS</sequence>
<feature type="transmembrane region" description="Helical" evidence="8">
    <location>
        <begin position="376"/>
        <end position="399"/>
    </location>
</feature>
<dbReference type="GO" id="GO:0009103">
    <property type="term" value="P:lipopolysaccharide biosynthetic process"/>
    <property type="evidence" value="ECO:0007669"/>
    <property type="project" value="UniProtKB-ARBA"/>
</dbReference>
<proteinExistence type="predicted"/>
<keyword evidence="5 8" id="KW-0812">Transmembrane</keyword>
<comment type="subcellular location">
    <subcellularLocation>
        <location evidence="1">Cell membrane</location>
        <topology evidence="1">Multi-pass membrane protein</topology>
    </subcellularLocation>
</comment>
<dbReference type="AlphaFoldDB" id="A0A917M2A9"/>
<dbReference type="InterPro" id="IPR038731">
    <property type="entry name" value="RgtA/B/C-like"/>
</dbReference>
<feature type="transmembrane region" description="Helical" evidence="8">
    <location>
        <begin position="211"/>
        <end position="231"/>
    </location>
</feature>
<accession>A0A917M2A9</accession>
<evidence type="ECO:0000256" key="5">
    <source>
        <dbReference type="ARBA" id="ARBA00022692"/>
    </source>
</evidence>
<evidence type="ECO:0000256" key="6">
    <source>
        <dbReference type="ARBA" id="ARBA00022989"/>
    </source>
</evidence>
<keyword evidence="2" id="KW-1003">Cell membrane</keyword>
<dbReference type="Proteomes" id="UP000647241">
    <property type="component" value="Unassembled WGS sequence"/>
</dbReference>
<evidence type="ECO:0000256" key="8">
    <source>
        <dbReference type="SAM" id="Phobius"/>
    </source>
</evidence>
<evidence type="ECO:0000256" key="1">
    <source>
        <dbReference type="ARBA" id="ARBA00004651"/>
    </source>
</evidence>
<evidence type="ECO:0000256" key="3">
    <source>
        <dbReference type="ARBA" id="ARBA00022676"/>
    </source>
</evidence>
<keyword evidence="7 8" id="KW-0472">Membrane</keyword>
<dbReference type="PANTHER" id="PTHR33908">
    <property type="entry name" value="MANNOSYLTRANSFERASE YKCB-RELATED"/>
    <property type="match status" value="1"/>
</dbReference>
<evidence type="ECO:0000313" key="11">
    <source>
        <dbReference type="Proteomes" id="UP000647241"/>
    </source>
</evidence>
<evidence type="ECO:0000256" key="4">
    <source>
        <dbReference type="ARBA" id="ARBA00022679"/>
    </source>
</evidence>
<evidence type="ECO:0000256" key="7">
    <source>
        <dbReference type="ARBA" id="ARBA00023136"/>
    </source>
</evidence>
<dbReference type="RefSeq" id="WP_188553467.1">
    <property type="nucleotide sequence ID" value="NZ_BMGT01000002.1"/>
</dbReference>
<reference evidence="10" key="1">
    <citation type="journal article" date="2014" name="Int. J. Syst. Evol. Microbiol.">
        <title>Complete genome sequence of Corynebacterium casei LMG S-19264T (=DSM 44701T), isolated from a smear-ripened cheese.</title>
        <authorList>
            <consortium name="US DOE Joint Genome Institute (JGI-PGF)"/>
            <person name="Walter F."/>
            <person name="Albersmeier A."/>
            <person name="Kalinowski J."/>
            <person name="Ruckert C."/>
        </authorList>
    </citation>
    <scope>NUCLEOTIDE SEQUENCE</scope>
    <source>
        <strain evidence="10">CGMCC 1.12997</strain>
    </source>
</reference>
<feature type="transmembrane region" description="Helical" evidence="8">
    <location>
        <begin position="6"/>
        <end position="26"/>
    </location>
</feature>
<feature type="transmembrane region" description="Helical" evidence="8">
    <location>
        <begin position="90"/>
        <end position="109"/>
    </location>
</feature>
<name>A0A917M2A9_9BACT</name>
<feature type="transmembrane region" description="Helical" evidence="8">
    <location>
        <begin position="121"/>
        <end position="154"/>
    </location>
</feature>
<gene>
    <name evidence="10" type="ORF">GCM10011585_13870</name>
</gene>
<dbReference type="GO" id="GO:0016763">
    <property type="term" value="F:pentosyltransferase activity"/>
    <property type="evidence" value="ECO:0007669"/>
    <property type="project" value="TreeGrafter"/>
</dbReference>
<dbReference type="InterPro" id="IPR050297">
    <property type="entry name" value="LipidA_mod_glycosyltrf_83"/>
</dbReference>
<evidence type="ECO:0000259" key="9">
    <source>
        <dbReference type="Pfam" id="PF13231"/>
    </source>
</evidence>
<organism evidence="10 11">
    <name type="scientific">Edaphobacter dinghuensis</name>
    <dbReference type="NCBI Taxonomy" id="1560005"/>
    <lineage>
        <taxon>Bacteria</taxon>
        <taxon>Pseudomonadati</taxon>
        <taxon>Acidobacteriota</taxon>
        <taxon>Terriglobia</taxon>
        <taxon>Terriglobales</taxon>
        <taxon>Acidobacteriaceae</taxon>
        <taxon>Edaphobacter</taxon>
    </lineage>
</organism>
<comment type="caution">
    <text evidence="10">The sequence shown here is derived from an EMBL/GenBank/DDBJ whole genome shotgun (WGS) entry which is preliminary data.</text>
</comment>
<protein>
    <recommendedName>
        <fullName evidence="9">Glycosyltransferase RgtA/B/C/D-like domain-containing protein</fullName>
    </recommendedName>
</protein>
<evidence type="ECO:0000313" key="10">
    <source>
        <dbReference type="EMBL" id="GGG72660.1"/>
    </source>
</evidence>
<feature type="transmembrane region" description="Helical" evidence="8">
    <location>
        <begin position="435"/>
        <end position="453"/>
    </location>
</feature>
<dbReference type="PANTHER" id="PTHR33908:SF11">
    <property type="entry name" value="MEMBRANE PROTEIN"/>
    <property type="match status" value="1"/>
</dbReference>
<keyword evidence="4" id="KW-0808">Transferase</keyword>
<keyword evidence="11" id="KW-1185">Reference proteome</keyword>
<keyword evidence="3" id="KW-0328">Glycosyltransferase</keyword>
<dbReference type="EMBL" id="BMGT01000002">
    <property type="protein sequence ID" value="GGG72660.1"/>
    <property type="molecule type" value="Genomic_DNA"/>
</dbReference>
<feature type="transmembrane region" description="Helical" evidence="8">
    <location>
        <begin position="411"/>
        <end position="429"/>
    </location>
</feature>
<dbReference type="Pfam" id="PF13231">
    <property type="entry name" value="PMT_2"/>
    <property type="match status" value="1"/>
</dbReference>
<dbReference type="GO" id="GO:0005886">
    <property type="term" value="C:plasma membrane"/>
    <property type="evidence" value="ECO:0007669"/>
    <property type="project" value="UniProtKB-SubCell"/>
</dbReference>
<feature type="transmembrane region" description="Helical" evidence="8">
    <location>
        <begin position="66"/>
        <end position="84"/>
    </location>
</feature>
<feature type="domain" description="Glycosyltransferase RgtA/B/C/D-like" evidence="9">
    <location>
        <begin position="70"/>
        <end position="229"/>
    </location>
</feature>